<keyword evidence="3" id="KW-1185">Reference proteome</keyword>
<evidence type="ECO:0000313" key="3">
    <source>
        <dbReference type="Proteomes" id="UP000272706"/>
    </source>
</evidence>
<dbReference type="Proteomes" id="UP000272706">
    <property type="component" value="Unassembled WGS sequence"/>
</dbReference>
<gene>
    <name evidence="2" type="ORF">D3227_22215</name>
</gene>
<evidence type="ECO:0000313" key="2">
    <source>
        <dbReference type="EMBL" id="RJT35026.1"/>
    </source>
</evidence>
<dbReference type="InterPro" id="IPR001893">
    <property type="entry name" value="Cys-rich_GLG1_repeat"/>
</dbReference>
<dbReference type="EMBL" id="QZWZ01000018">
    <property type="protein sequence ID" value="RJT35026.1"/>
    <property type="molecule type" value="Genomic_DNA"/>
</dbReference>
<dbReference type="GO" id="GO:0016020">
    <property type="term" value="C:membrane"/>
    <property type="evidence" value="ECO:0007669"/>
    <property type="project" value="InterPro"/>
</dbReference>
<protein>
    <recommendedName>
        <fullName evidence="4">Cysteine rich repeat-containing protein</fullName>
    </recommendedName>
</protein>
<evidence type="ECO:0008006" key="4">
    <source>
        <dbReference type="Google" id="ProtNLM"/>
    </source>
</evidence>
<evidence type="ECO:0000256" key="1">
    <source>
        <dbReference type="SAM" id="SignalP"/>
    </source>
</evidence>
<proteinExistence type="predicted"/>
<reference evidence="2 3" key="1">
    <citation type="submission" date="2018-09" db="EMBL/GenBank/DDBJ databases">
        <title>Mesorhizobium carmichaelinearum sp. nov. isolated from Carmichaelinea spp. root nodules in New Zealand.</title>
        <authorList>
            <person name="De Meyer S.E."/>
        </authorList>
    </citation>
    <scope>NUCLEOTIDE SEQUENCE [LARGE SCALE GENOMIC DNA]</scope>
    <source>
        <strain evidence="2 3">ICMP19557</strain>
    </source>
</reference>
<organism evidence="2 3">
    <name type="scientific">Mesorhizobium waimense</name>
    <dbReference type="NCBI Taxonomy" id="1300307"/>
    <lineage>
        <taxon>Bacteria</taxon>
        <taxon>Pseudomonadati</taxon>
        <taxon>Pseudomonadota</taxon>
        <taxon>Alphaproteobacteria</taxon>
        <taxon>Hyphomicrobiales</taxon>
        <taxon>Phyllobacteriaceae</taxon>
        <taxon>Mesorhizobium</taxon>
    </lineage>
</organism>
<dbReference type="OrthoDB" id="7060861at2"/>
<feature type="signal peptide" evidence="1">
    <location>
        <begin position="1"/>
        <end position="21"/>
    </location>
</feature>
<comment type="caution">
    <text evidence="2">The sequence shown here is derived from an EMBL/GenBank/DDBJ whole genome shotgun (WGS) entry which is preliminary data.</text>
</comment>
<dbReference type="AlphaFoldDB" id="A0A3A5KQ34"/>
<keyword evidence="1" id="KW-0732">Signal</keyword>
<accession>A0A3A5KQ34</accession>
<dbReference type="Pfam" id="PF00839">
    <property type="entry name" value="Cys_rich_FGFR"/>
    <property type="match status" value="1"/>
</dbReference>
<name>A0A3A5KQ34_9HYPH</name>
<sequence length="73" mass="7696">MRIAFSVLFLATQLAANTALAQTAAEREACQADFEKFCKGVEPGGGRVVKCLSDHLSELTPACQKVVKANSPG</sequence>
<dbReference type="RefSeq" id="WP_120016435.1">
    <property type="nucleotide sequence ID" value="NZ_QZWZ01000018.1"/>
</dbReference>
<feature type="chain" id="PRO_5017299784" description="Cysteine rich repeat-containing protein" evidence="1">
    <location>
        <begin position="22"/>
        <end position="73"/>
    </location>
</feature>